<dbReference type="InterPro" id="IPR051398">
    <property type="entry name" value="Polysacch_Deacetylase"/>
</dbReference>
<dbReference type="PROSITE" id="PS51677">
    <property type="entry name" value="NODB"/>
    <property type="match status" value="1"/>
</dbReference>
<evidence type="ECO:0000259" key="4">
    <source>
        <dbReference type="PROSITE" id="PS51677"/>
    </source>
</evidence>
<evidence type="ECO:0000256" key="3">
    <source>
        <dbReference type="SAM" id="Phobius"/>
    </source>
</evidence>
<dbReference type="SUPFAM" id="SSF88713">
    <property type="entry name" value="Glycoside hydrolase/deacetylase"/>
    <property type="match status" value="1"/>
</dbReference>
<dbReference type="PANTHER" id="PTHR34216">
    <property type="match status" value="1"/>
</dbReference>
<evidence type="ECO:0000256" key="1">
    <source>
        <dbReference type="ARBA" id="ARBA00004613"/>
    </source>
</evidence>
<protein>
    <recommendedName>
        <fullName evidence="4">NodB homology domain-containing protein</fullName>
    </recommendedName>
</protein>
<name>A0A1F5R4D5_9BACT</name>
<reference evidence="5 6" key="1">
    <citation type="journal article" date="2016" name="Nat. Commun.">
        <title>Thousands of microbial genomes shed light on interconnected biogeochemical processes in an aquifer system.</title>
        <authorList>
            <person name="Anantharaman K."/>
            <person name="Brown C.T."/>
            <person name="Hug L.A."/>
            <person name="Sharon I."/>
            <person name="Castelle C.J."/>
            <person name="Probst A.J."/>
            <person name="Thomas B.C."/>
            <person name="Singh A."/>
            <person name="Wilkins M.J."/>
            <person name="Karaoz U."/>
            <person name="Brodie E.L."/>
            <person name="Williams K.H."/>
            <person name="Hubbard S.S."/>
            <person name="Banfield J.F."/>
        </authorList>
    </citation>
    <scope>NUCLEOTIDE SEQUENCE [LARGE SCALE GENOMIC DNA]</scope>
</reference>
<keyword evidence="3" id="KW-1133">Transmembrane helix</keyword>
<dbReference type="Gene3D" id="3.20.20.370">
    <property type="entry name" value="Glycoside hydrolase/deacetylase"/>
    <property type="match status" value="1"/>
</dbReference>
<dbReference type="PANTHER" id="PTHR34216:SF3">
    <property type="entry name" value="POLY-BETA-1,6-N-ACETYL-D-GLUCOSAMINE N-DEACETYLASE"/>
    <property type="match status" value="1"/>
</dbReference>
<dbReference type="GO" id="GO:0005576">
    <property type="term" value="C:extracellular region"/>
    <property type="evidence" value="ECO:0007669"/>
    <property type="project" value="UniProtKB-SubCell"/>
</dbReference>
<comment type="caution">
    <text evidence="5">The sequence shown here is derived from an EMBL/GenBank/DDBJ whole genome shotgun (WGS) entry which is preliminary data.</text>
</comment>
<dbReference type="InterPro" id="IPR011330">
    <property type="entry name" value="Glyco_hydro/deAcase_b/a-brl"/>
</dbReference>
<feature type="transmembrane region" description="Helical" evidence="3">
    <location>
        <begin position="6"/>
        <end position="25"/>
    </location>
</feature>
<sequence>MYIVIFIILVVIISCSLLFLGYIVWRARFGRPAGNYIPILTYHKVDKKFELGGTWTTPEQFQKHMDYLKAKGITPVTLSRAVELMKSGEGRNKKHICLTFDDAYEGLYNYAWPILQKHGFLATIFVVTDYVGRENDWDVNWGGRKFRHLGWKQIIEMSEAGIEFGSHTRTHQDLRRLDDEELREELAGAKNILEKYLGQKIGTLSYPFGRYDQRVMEAAGEYGYEAACSLSPQMKNNQINFMALRRSAIYITDMMWNYRNKIFQEGRFFWLQDLWCRMVNFCAGGTIVVQNIIKLFRSSPKKFE</sequence>
<accession>A0A1F5R4D5</accession>
<dbReference type="InterPro" id="IPR002509">
    <property type="entry name" value="NODB_dom"/>
</dbReference>
<gene>
    <name evidence="5" type="ORF">A2024_08585</name>
</gene>
<feature type="domain" description="NodB homology" evidence="4">
    <location>
        <begin position="94"/>
        <end position="304"/>
    </location>
</feature>
<evidence type="ECO:0000256" key="2">
    <source>
        <dbReference type="ARBA" id="ARBA00022729"/>
    </source>
</evidence>
<evidence type="ECO:0000313" key="6">
    <source>
        <dbReference type="Proteomes" id="UP000177230"/>
    </source>
</evidence>
<dbReference type="CDD" id="cd10918">
    <property type="entry name" value="CE4_NodB_like_5s_6s"/>
    <property type="match status" value="1"/>
</dbReference>
<keyword evidence="3" id="KW-0472">Membrane</keyword>
<organism evidence="5 6">
    <name type="scientific">Candidatus Edwardsbacteria bacterium GWF2_54_11</name>
    <dbReference type="NCBI Taxonomy" id="1817851"/>
    <lineage>
        <taxon>Bacteria</taxon>
        <taxon>Candidatus Edwardsiibacteriota</taxon>
    </lineage>
</organism>
<evidence type="ECO:0000313" key="5">
    <source>
        <dbReference type="EMBL" id="OGF09332.1"/>
    </source>
</evidence>
<dbReference type="Proteomes" id="UP000177230">
    <property type="component" value="Unassembled WGS sequence"/>
</dbReference>
<dbReference type="GO" id="GO:0005975">
    <property type="term" value="P:carbohydrate metabolic process"/>
    <property type="evidence" value="ECO:0007669"/>
    <property type="project" value="InterPro"/>
</dbReference>
<dbReference type="EMBL" id="MFFM01000042">
    <property type="protein sequence ID" value="OGF09332.1"/>
    <property type="molecule type" value="Genomic_DNA"/>
</dbReference>
<comment type="subcellular location">
    <subcellularLocation>
        <location evidence="1">Secreted</location>
    </subcellularLocation>
</comment>
<dbReference type="AlphaFoldDB" id="A0A1F5R4D5"/>
<keyword evidence="2" id="KW-0732">Signal</keyword>
<dbReference type="GO" id="GO:0016810">
    <property type="term" value="F:hydrolase activity, acting on carbon-nitrogen (but not peptide) bonds"/>
    <property type="evidence" value="ECO:0007669"/>
    <property type="project" value="InterPro"/>
</dbReference>
<keyword evidence="3" id="KW-0812">Transmembrane</keyword>
<proteinExistence type="predicted"/>
<dbReference type="Pfam" id="PF01522">
    <property type="entry name" value="Polysacc_deac_1"/>
    <property type="match status" value="1"/>
</dbReference>